<sequence length="590" mass="63169">MGCCLLLVSGALSAQWLPEDLSVQATLARAQVPACPRERAEGLSLALEQGQLQGRLARLSLDLTCSRSDGGGAAGESDALSLLLTLPPIDFHVEELTLYLPRGVATGAAELRHRQRHLDILWQTESGTVSLSLLPERQGWRWQGEIPGTVLAPELGQRLTLSGGWQPGQELTLNAGGALPVPLSGDWRLQLAAIEGDAGWQLQPGSRLQIPQLRWQELELGQLELMPVGAQSLDGPWQARLSWRQGRWGGQRLPDAALVLGTSAGEGRRGSLALELSPTLRLRGHWHYGQGLALRVPEQSLPLAGLWQWLSGWLALPVGVEPSAGDLVLSLEAPDLLAPSAPVQIGLALREGRLGYRDMLAEQVAARLNLQWRQGGLHTVGTNGLTVAALDVGVPITDLSGAVQLRRGEPWLSGLTARALGGQLALSPMALTATPSGEVHFSDISLEQILGYTAVSGLTGSGKLHGRLPFSFERGFSVTGGRAHSDGGWISYQAGEELLASGASNLTLGLTLGLLSDLRYDRLEAEISMSPGGEAVIESRLQGQAPVMGRMHPVNFNYHHEENLLQLLASLRFARDLGERLPARLQGESE</sequence>
<dbReference type="EMBL" id="CP012621">
    <property type="protein sequence ID" value="ATG76045.1"/>
    <property type="molecule type" value="Genomic_DNA"/>
</dbReference>
<accession>A0A291HV46</accession>
<keyword evidence="2" id="KW-1185">Reference proteome</keyword>
<organism evidence="1 2">
    <name type="scientific">Zobellella denitrificans</name>
    <dbReference type="NCBI Taxonomy" id="347534"/>
    <lineage>
        <taxon>Bacteria</taxon>
        <taxon>Pseudomonadati</taxon>
        <taxon>Pseudomonadota</taxon>
        <taxon>Gammaproteobacteria</taxon>
        <taxon>Aeromonadales</taxon>
        <taxon>Aeromonadaceae</taxon>
        <taxon>Zobellella</taxon>
    </lineage>
</organism>
<evidence type="ECO:0000313" key="1">
    <source>
        <dbReference type="EMBL" id="ATG76045.1"/>
    </source>
</evidence>
<protein>
    <submittedName>
        <fullName evidence="1">Uncharacterized protein</fullName>
    </submittedName>
</protein>
<dbReference type="AlphaFoldDB" id="A0A291HV46"/>
<gene>
    <name evidence="1" type="ORF">AN401_18375</name>
</gene>
<dbReference type="KEGG" id="zdf:AN401_18375"/>
<reference evidence="2" key="1">
    <citation type="submission" date="2015-09" db="EMBL/GenBank/DDBJ databases">
        <authorList>
            <person name="Shao Z."/>
            <person name="Wang L."/>
        </authorList>
    </citation>
    <scope>NUCLEOTIDE SEQUENCE [LARGE SCALE GENOMIC DNA]</scope>
    <source>
        <strain evidence="2">F13-1</strain>
    </source>
</reference>
<proteinExistence type="predicted"/>
<dbReference type="Proteomes" id="UP000217763">
    <property type="component" value="Chromosome"/>
</dbReference>
<dbReference type="InterPro" id="IPR021730">
    <property type="entry name" value="YdbH"/>
</dbReference>
<name>A0A291HV46_9GAMM</name>
<dbReference type="Pfam" id="PF11739">
    <property type="entry name" value="YdbH-like"/>
    <property type="match status" value="1"/>
</dbReference>
<evidence type="ECO:0000313" key="2">
    <source>
        <dbReference type="Proteomes" id="UP000217763"/>
    </source>
</evidence>